<organism evidence="3 4">
    <name type="scientific">Enterococcus durans</name>
    <dbReference type="NCBI Taxonomy" id="53345"/>
    <lineage>
        <taxon>Bacteria</taxon>
        <taxon>Bacillati</taxon>
        <taxon>Bacillota</taxon>
        <taxon>Bacilli</taxon>
        <taxon>Lactobacillales</taxon>
        <taxon>Enterococcaceae</taxon>
        <taxon>Enterococcus</taxon>
    </lineage>
</organism>
<feature type="coiled-coil region" evidence="1">
    <location>
        <begin position="79"/>
        <end position="109"/>
    </location>
</feature>
<feature type="compositionally biased region" description="Basic and acidic residues" evidence="2">
    <location>
        <begin position="517"/>
        <end position="528"/>
    </location>
</feature>
<keyword evidence="1" id="KW-0175">Coiled coil</keyword>
<evidence type="ECO:0000256" key="2">
    <source>
        <dbReference type="SAM" id="MobiDB-lite"/>
    </source>
</evidence>
<dbReference type="AlphaFoldDB" id="A0A377KM30"/>
<evidence type="ECO:0000256" key="1">
    <source>
        <dbReference type="SAM" id="Coils"/>
    </source>
</evidence>
<sequence>MSYVTYSNENLLRYATIKAIESDYQSFKEIVVEIKPWLTRTAYRTLKNRSVKKELSNLLKNLQTRSDTQLVQYIKNINRQDISNEINRMDDELKKIKKVYLELQALETNLSDYPFKEKYVKKSTEVKKTIWDKQKKEEELRALCGTSRPFTRTGRANLNVITKNAKEVVPFKKIIRPRILKLISSDDIWAKHQDKHYKKEIDSYSKYVNNHRFTKITDDSLKETLLGACISNKNPKLIPLEKEFSLMARTYQKLYNLCIKIDKDFVSTPEIRSKIQSHIINYFNEQLIKYPHKVWWIEDLHSSTNLYSYNYYIDQLRKFVKDERTEYKNVRNTALNFLKEYEKQINAQTNELEQQLTPTAYSKFKENFQGFGDLIKQVDKHPYQGLKKFSNDLLEKNKDALVPKIAQINNYRDEAIRLYREKKELEIMLETFSYDKGSDEYNLVKTEKTQVEMRLKTLCGTISPFTDKGKQMMYFRSKEEQNKSPHVFSEPNFSATNTKLLKDRMDQAKEKRKNVSKSKDIGRRRTEPETMITHI</sequence>
<gene>
    <name evidence="3" type="ORF">NCTC8129_02459</name>
</gene>
<reference evidence="3 4" key="1">
    <citation type="submission" date="2018-06" db="EMBL/GenBank/DDBJ databases">
        <authorList>
            <consortium name="Pathogen Informatics"/>
            <person name="Doyle S."/>
        </authorList>
    </citation>
    <scope>NUCLEOTIDE SEQUENCE [LARGE SCALE GENOMIC DNA]</scope>
    <source>
        <strain evidence="3 4">NCTC8129</strain>
    </source>
</reference>
<dbReference type="RefSeq" id="WP_115235679.1">
    <property type="nucleotide sequence ID" value="NZ_UGIF01000002.1"/>
</dbReference>
<dbReference type="Proteomes" id="UP000254070">
    <property type="component" value="Unassembled WGS sequence"/>
</dbReference>
<evidence type="ECO:0000313" key="4">
    <source>
        <dbReference type="Proteomes" id="UP000254070"/>
    </source>
</evidence>
<evidence type="ECO:0000313" key="3">
    <source>
        <dbReference type="EMBL" id="STP30219.1"/>
    </source>
</evidence>
<accession>A0A377KM30</accession>
<protein>
    <submittedName>
        <fullName evidence="3">Uncharacterized protein</fullName>
    </submittedName>
</protein>
<name>A0A377KM30_9ENTE</name>
<dbReference type="EMBL" id="UGIF01000002">
    <property type="protein sequence ID" value="STP30219.1"/>
    <property type="molecule type" value="Genomic_DNA"/>
</dbReference>
<proteinExistence type="predicted"/>
<feature type="region of interest" description="Disordered" evidence="2">
    <location>
        <begin position="505"/>
        <end position="535"/>
    </location>
</feature>